<protein>
    <submittedName>
        <fullName evidence="4">DUF2510 domain-containing protein</fullName>
    </submittedName>
</protein>
<dbReference type="Pfam" id="PF10708">
    <property type="entry name" value="DUF2510"/>
    <property type="match status" value="1"/>
</dbReference>
<dbReference type="RefSeq" id="WP_359778514.1">
    <property type="nucleotide sequence ID" value="NZ_JBEYRR010000005.1"/>
</dbReference>
<gene>
    <name evidence="4" type="ORF">AB0887_14955</name>
</gene>
<evidence type="ECO:0000259" key="3">
    <source>
        <dbReference type="Pfam" id="PF10708"/>
    </source>
</evidence>
<feature type="compositionally biased region" description="Polar residues" evidence="1">
    <location>
        <begin position="121"/>
        <end position="132"/>
    </location>
</feature>
<feature type="region of interest" description="Disordered" evidence="1">
    <location>
        <begin position="32"/>
        <end position="64"/>
    </location>
</feature>
<reference evidence="4 5" key="1">
    <citation type="submission" date="2024-06" db="EMBL/GenBank/DDBJ databases">
        <title>The Natural Products Discovery Center: Release of the First 8490 Sequenced Strains for Exploring Actinobacteria Biosynthetic Diversity.</title>
        <authorList>
            <person name="Kalkreuter E."/>
            <person name="Kautsar S.A."/>
            <person name="Yang D."/>
            <person name="Bader C.D."/>
            <person name="Teijaro C.N."/>
            <person name="Fluegel L."/>
            <person name="Davis C.M."/>
            <person name="Simpson J.R."/>
            <person name="Lauterbach L."/>
            <person name="Steele A.D."/>
            <person name="Gui C."/>
            <person name="Meng S."/>
            <person name="Li G."/>
            <person name="Viehrig K."/>
            <person name="Ye F."/>
            <person name="Su P."/>
            <person name="Kiefer A.F."/>
            <person name="Nichols A."/>
            <person name="Cepeda A.J."/>
            <person name="Yan W."/>
            <person name="Fan B."/>
            <person name="Jiang Y."/>
            <person name="Adhikari A."/>
            <person name="Zheng C.-J."/>
            <person name="Schuster L."/>
            <person name="Cowan T.M."/>
            <person name="Smanski M.J."/>
            <person name="Chevrette M.G."/>
            <person name="De Carvalho L.P.S."/>
            <person name="Shen B."/>
        </authorList>
    </citation>
    <scope>NUCLEOTIDE SEQUENCE [LARGE SCALE GENOMIC DNA]</scope>
    <source>
        <strain evidence="4 5">NPDC047833</strain>
    </source>
</reference>
<evidence type="ECO:0000313" key="4">
    <source>
        <dbReference type="EMBL" id="MEW2363237.1"/>
    </source>
</evidence>
<dbReference type="InterPro" id="IPR018929">
    <property type="entry name" value="DUF2510"/>
</dbReference>
<name>A0ABV3LUV8_9ACTN</name>
<dbReference type="Proteomes" id="UP001553843">
    <property type="component" value="Unassembled WGS sequence"/>
</dbReference>
<evidence type="ECO:0000256" key="2">
    <source>
        <dbReference type="SAM" id="Phobius"/>
    </source>
</evidence>
<proteinExistence type="predicted"/>
<accession>A0ABV3LUV8</accession>
<comment type="caution">
    <text evidence="4">The sequence shown here is derived from an EMBL/GenBank/DDBJ whole genome shotgun (WGS) entry which is preliminary data.</text>
</comment>
<keyword evidence="2" id="KW-0812">Transmembrane</keyword>
<keyword evidence="2" id="KW-1133">Transmembrane helix</keyword>
<evidence type="ECO:0000256" key="1">
    <source>
        <dbReference type="SAM" id="MobiDB-lite"/>
    </source>
</evidence>
<sequence>MSMTPPPGWYPDPNQPAVERWWDGTAWTEHRRTPGHAQAAPVQQGFGPAPDPAATAVMAPTASSGGGRAKVIALAAAGVVLVTAIVTGVVVLGKDDGDPRGGGPAPSPSAPTDPTPTATATESKSASPTSDPNVLVDDLNGITLPVIDGWEKAEGVINDEPTLQTPDTFDCPGDPGLCRYGEVTSHTVTSTDETSPKALARGDIKDATDSVYGKDVLDNEHYGGVSGHTKVKEGTVAVAGRSGYYVRWKVRTGKGAGGYVQSVAFKSSIGSEPMVIVRLSIDIAEAAPPLSDMDRIVKGIRSVGDNATGGGVGEDVGATPDS</sequence>
<dbReference type="EMBL" id="JBEYRS010000005">
    <property type="protein sequence ID" value="MEW2363237.1"/>
    <property type="molecule type" value="Genomic_DNA"/>
</dbReference>
<organism evidence="4 5">
    <name type="scientific">Streptomyces huasconensis</name>
    <dbReference type="NCBI Taxonomy" id="1854574"/>
    <lineage>
        <taxon>Bacteria</taxon>
        <taxon>Bacillati</taxon>
        <taxon>Actinomycetota</taxon>
        <taxon>Actinomycetes</taxon>
        <taxon>Kitasatosporales</taxon>
        <taxon>Streptomycetaceae</taxon>
        <taxon>Streptomyces</taxon>
    </lineage>
</organism>
<evidence type="ECO:0000313" key="5">
    <source>
        <dbReference type="Proteomes" id="UP001553843"/>
    </source>
</evidence>
<feature type="transmembrane region" description="Helical" evidence="2">
    <location>
        <begin position="71"/>
        <end position="92"/>
    </location>
</feature>
<feature type="domain" description="DUF2510" evidence="3">
    <location>
        <begin position="7"/>
        <end position="40"/>
    </location>
</feature>
<keyword evidence="2" id="KW-0472">Membrane</keyword>
<feature type="region of interest" description="Disordered" evidence="1">
    <location>
        <begin position="95"/>
        <end position="136"/>
    </location>
</feature>
<keyword evidence="5" id="KW-1185">Reference proteome</keyword>
<feature type="compositionally biased region" description="Pro residues" evidence="1">
    <location>
        <begin position="105"/>
        <end position="114"/>
    </location>
</feature>